<organism evidence="2 3">
    <name type="scientific">Erinaceus europaeus</name>
    <name type="common">Western European hedgehog</name>
    <dbReference type="NCBI Taxonomy" id="9365"/>
    <lineage>
        <taxon>Eukaryota</taxon>
        <taxon>Metazoa</taxon>
        <taxon>Chordata</taxon>
        <taxon>Craniata</taxon>
        <taxon>Vertebrata</taxon>
        <taxon>Euteleostomi</taxon>
        <taxon>Mammalia</taxon>
        <taxon>Eutheria</taxon>
        <taxon>Laurasiatheria</taxon>
        <taxon>Eulipotyphla</taxon>
        <taxon>Erinaceidae</taxon>
        <taxon>Erinaceinae</taxon>
        <taxon>Erinaceus</taxon>
    </lineage>
</organism>
<name>A0ABM3XDJ8_ERIEU</name>
<evidence type="ECO:0000256" key="1">
    <source>
        <dbReference type="SAM" id="MobiDB-lite"/>
    </source>
</evidence>
<dbReference type="PANTHER" id="PTHR35156:SF1">
    <property type="entry name" value="TESTIS-EXPRESSED PROTEIN 52"/>
    <property type="match status" value="1"/>
</dbReference>
<feature type="region of interest" description="Disordered" evidence="1">
    <location>
        <begin position="35"/>
        <end position="59"/>
    </location>
</feature>
<evidence type="ECO:0000313" key="2">
    <source>
        <dbReference type="Proteomes" id="UP001652624"/>
    </source>
</evidence>
<dbReference type="RefSeq" id="XP_060046900.1">
    <property type="nucleotide sequence ID" value="XM_060190917.1"/>
</dbReference>
<gene>
    <name evidence="3" type="primary">TEX52</name>
</gene>
<feature type="region of interest" description="Disordered" evidence="1">
    <location>
        <begin position="1"/>
        <end position="23"/>
    </location>
</feature>
<protein>
    <submittedName>
        <fullName evidence="3">Testis-expressed protein 52</fullName>
    </submittedName>
</protein>
<proteinExistence type="predicted"/>
<keyword evidence="2" id="KW-1185">Reference proteome</keyword>
<sequence>MEGLPCRWPGRLPVGPQRRGRSVSSYLLASPGSCLASPNKPSASWPCGGPPTLTSRPSTPLFQDEARKRQVVTRTLQELQEGQRLKLRSEARAPPLDASGHILPRKGFRKYQHVSAGGRFEPHGLQLMPNPLPTELARSWPCPNPLPHYQEKGQKLAPLPGVPLSPQLLLNYQALIESQLALPCYYLSTMQQSHHLLSFRKRLACHV</sequence>
<dbReference type="InterPro" id="IPR029206">
    <property type="entry name" value="DUF4532"/>
</dbReference>
<dbReference type="PANTHER" id="PTHR35156">
    <property type="entry name" value="TESTIS-EXPRESSED PROTEIN 52"/>
    <property type="match status" value="1"/>
</dbReference>
<reference evidence="3" key="1">
    <citation type="submission" date="2025-08" db="UniProtKB">
        <authorList>
            <consortium name="RefSeq"/>
        </authorList>
    </citation>
    <scope>IDENTIFICATION</scope>
</reference>
<accession>A0ABM3XDJ8</accession>
<dbReference type="GeneID" id="103116392"/>
<feature type="compositionally biased region" description="Low complexity" evidence="1">
    <location>
        <begin position="50"/>
        <end position="59"/>
    </location>
</feature>
<dbReference type="Pfam" id="PF15046">
    <property type="entry name" value="DUF4532"/>
    <property type="match status" value="1"/>
</dbReference>
<evidence type="ECO:0000313" key="3">
    <source>
        <dbReference type="RefSeq" id="XP_060046900.1"/>
    </source>
</evidence>
<dbReference type="Proteomes" id="UP001652624">
    <property type="component" value="Chromosome 4"/>
</dbReference>